<evidence type="ECO:0000313" key="2">
    <source>
        <dbReference type="EMBL" id="APD19184.1"/>
    </source>
</evidence>
<accession>A0A1J0MDI3</accession>
<gene>
    <name evidence="2" type="ORF">SEA_MITTI_56</name>
</gene>
<reference evidence="3" key="1">
    <citation type="submission" date="2016-11" db="EMBL/GenBank/DDBJ databases">
        <authorList>
            <person name="Jaros S."/>
            <person name="Januszkiewicz K."/>
            <person name="Wedrychowicz H."/>
        </authorList>
    </citation>
    <scope>NUCLEOTIDE SEQUENCE [LARGE SCALE GENOMIC DNA]</scope>
</reference>
<evidence type="ECO:0000313" key="3">
    <source>
        <dbReference type="Proteomes" id="UP000224050"/>
    </source>
</evidence>
<sequence>MLRDKYKTETRPAQQKRQRRNVMARNTEVLDDFGITTQIVTTDELCSVLRIVPQALRNILRTHRQELLDAGYSPEDGGWFTREAVMRVALLLRPTTSAVAGQIAEAAGMRYTRITFGGGGAHASRCSAIIDQAVDVAQRVHEECPAELWHDLTKMNRYELQALAVALAAMVPVDEASKNELLGWVAGLADNNDHRAKGGIPAGMAQLIPTKATADGVPPTKLDDFLGGAA</sequence>
<feature type="compositionally biased region" description="Basic and acidic residues" evidence="1">
    <location>
        <begin position="1"/>
        <end position="10"/>
    </location>
</feature>
<protein>
    <submittedName>
        <fullName evidence="2">Uncharacterized protein</fullName>
    </submittedName>
</protein>
<dbReference type="EMBL" id="KY087992">
    <property type="protein sequence ID" value="APD19184.1"/>
    <property type="molecule type" value="Genomic_DNA"/>
</dbReference>
<name>A0A1J0MDI3_9CAUD</name>
<dbReference type="Proteomes" id="UP000224050">
    <property type="component" value="Segment"/>
</dbReference>
<evidence type="ECO:0000256" key="1">
    <source>
        <dbReference type="SAM" id="MobiDB-lite"/>
    </source>
</evidence>
<organism evidence="2 3">
    <name type="scientific">Mycobacterium phage Mitti</name>
    <dbReference type="NCBI Taxonomy" id="1917488"/>
    <lineage>
        <taxon>Viruses</taxon>
        <taxon>Duplodnaviria</taxon>
        <taxon>Heunggongvirae</taxon>
        <taxon>Uroviricota</taxon>
        <taxon>Caudoviricetes</taxon>
        <taxon>Weiservirinae</taxon>
        <taxon>Fionnbharthvirus</taxon>
        <taxon>Fionnbharthvirus fionnbharth</taxon>
    </lineage>
</organism>
<proteinExistence type="predicted"/>
<feature type="region of interest" description="Disordered" evidence="1">
    <location>
        <begin position="1"/>
        <end position="20"/>
    </location>
</feature>